<sequence length="113" mass="12162">MPLFVVFIAVAAAAAIAIAVYPRPSQKTEPLDDTPPMFGLPEPDPVLPPVVLPESPQGADVEALRLPIGFRGYRCDVTDRVLDELAARIDELEVENARLRSQASKSGRSSSAH</sequence>
<evidence type="ECO:0000256" key="1">
    <source>
        <dbReference type="SAM" id="Coils"/>
    </source>
</evidence>
<feature type="coiled-coil region" evidence="1">
    <location>
        <begin position="75"/>
        <end position="102"/>
    </location>
</feature>
<evidence type="ECO:0008006" key="5">
    <source>
        <dbReference type="Google" id="ProtNLM"/>
    </source>
</evidence>
<evidence type="ECO:0000313" key="3">
    <source>
        <dbReference type="EMBL" id="MDR7293940.1"/>
    </source>
</evidence>
<feature type="region of interest" description="Disordered" evidence="2">
    <location>
        <begin position="25"/>
        <end position="53"/>
    </location>
</feature>
<feature type="compositionally biased region" description="Pro residues" evidence="2">
    <location>
        <begin position="42"/>
        <end position="51"/>
    </location>
</feature>
<organism evidence="3 4">
    <name type="scientific">Pseudoglutamicibacter albus</name>
    <dbReference type="NCBI Taxonomy" id="98671"/>
    <lineage>
        <taxon>Bacteria</taxon>
        <taxon>Bacillati</taxon>
        <taxon>Actinomycetota</taxon>
        <taxon>Actinomycetes</taxon>
        <taxon>Micrococcales</taxon>
        <taxon>Micrococcaceae</taxon>
        <taxon>Pseudoglutamicibacter</taxon>
    </lineage>
</organism>
<gene>
    <name evidence="3" type="ORF">J2S67_001208</name>
</gene>
<evidence type="ECO:0000256" key="2">
    <source>
        <dbReference type="SAM" id="MobiDB-lite"/>
    </source>
</evidence>
<dbReference type="Proteomes" id="UP001180715">
    <property type="component" value="Unassembled WGS sequence"/>
</dbReference>
<protein>
    <recommendedName>
        <fullName evidence="5">DivIVA domain-containing protein</fullName>
    </recommendedName>
</protein>
<name>A0ABU1Z1Q7_9MICC</name>
<keyword evidence="1" id="KW-0175">Coiled coil</keyword>
<accession>A0ABU1Z1Q7</accession>
<keyword evidence="4" id="KW-1185">Reference proteome</keyword>
<dbReference type="RefSeq" id="WP_310247259.1">
    <property type="nucleotide sequence ID" value="NZ_JAVDXX010000001.1"/>
</dbReference>
<comment type="caution">
    <text evidence="3">The sequence shown here is derived from an EMBL/GenBank/DDBJ whole genome shotgun (WGS) entry which is preliminary data.</text>
</comment>
<reference evidence="3" key="1">
    <citation type="submission" date="2023-07" db="EMBL/GenBank/DDBJ databases">
        <title>Sequencing the genomes of 1000 actinobacteria strains.</title>
        <authorList>
            <person name="Klenk H.-P."/>
        </authorList>
    </citation>
    <scope>NUCLEOTIDE SEQUENCE</scope>
    <source>
        <strain evidence="3">DSM 13068</strain>
    </source>
</reference>
<evidence type="ECO:0000313" key="4">
    <source>
        <dbReference type="Proteomes" id="UP001180715"/>
    </source>
</evidence>
<dbReference type="EMBL" id="JAVDXX010000001">
    <property type="protein sequence ID" value="MDR7293940.1"/>
    <property type="molecule type" value="Genomic_DNA"/>
</dbReference>
<proteinExistence type="predicted"/>